<protein>
    <submittedName>
        <fullName evidence="1">Uncharacterized protein</fullName>
    </submittedName>
</protein>
<organism evidence="1 2">
    <name type="scientific">Paramuricea clavata</name>
    <name type="common">Red gorgonian</name>
    <name type="synonym">Violescent sea-whip</name>
    <dbReference type="NCBI Taxonomy" id="317549"/>
    <lineage>
        <taxon>Eukaryota</taxon>
        <taxon>Metazoa</taxon>
        <taxon>Cnidaria</taxon>
        <taxon>Anthozoa</taxon>
        <taxon>Octocorallia</taxon>
        <taxon>Malacalcyonacea</taxon>
        <taxon>Plexauridae</taxon>
        <taxon>Paramuricea</taxon>
    </lineage>
</organism>
<dbReference type="AlphaFoldDB" id="A0A6S7IP79"/>
<name>A0A6S7IP79_PARCT</name>
<dbReference type="OrthoDB" id="6597828at2759"/>
<accession>A0A6S7IP79</accession>
<dbReference type="EMBL" id="CACRXK020010059">
    <property type="protein sequence ID" value="CAB4018560.1"/>
    <property type="molecule type" value="Genomic_DNA"/>
</dbReference>
<dbReference type="PANTHER" id="PTHR46880:SF5">
    <property type="entry name" value="DUF4371 DOMAIN-CONTAINING PROTEIN"/>
    <property type="match status" value="1"/>
</dbReference>
<evidence type="ECO:0000313" key="1">
    <source>
        <dbReference type="EMBL" id="CAB4018560.1"/>
    </source>
</evidence>
<proteinExistence type="predicted"/>
<keyword evidence="2" id="KW-1185">Reference proteome</keyword>
<dbReference type="Proteomes" id="UP001152795">
    <property type="component" value="Unassembled WGS sequence"/>
</dbReference>
<dbReference type="PANTHER" id="PTHR46880">
    <property type="entry name" value="RAS-ASSOCIATING DOMAIN-CONTAINING PROTEIN"/>
    <property type="match status" value="1"/>
</dbReference>
<sequence length="762" mass="87041">MPYANKRKANIEKLLKQEASKCKKVSDFFTKNENARTSSSTSCDTNVEKESEQLLNMAPIEVESEVQGTAATGGTDQGEPRKDNELNEVDFDIRNSDREGKFGDGVLSQYYERSRVSTQNRQRARVFVKCCICGEFEEEAKRFSANGRVYMAQGVRCDGKKKIQDVIDHLLGPSHRAAQEKKQLSKLWNAKDKPAWSWPGRSLANLHAQQQFRSLTDSDNVQSFTPFKPSGEELHYRDPMHYAEMLEIIGDTERKHLREELQNCICFAAQMDGSVDARQQDKKFIFVRFNTPEDPLSIKTRFASARESTKRGAEGLCSAMTNCFDDMGLSKECLQSKFVGMSTDGESANTGKDSGLWARVENYVGRSTRNIWCACHRSDLAMEDVMRLVPELKIWLSNVTGVATYYRTSGLRTKELKTIKPDMRSFPPHHEVRFAQHLVQLCGAILFNLDGCLKHWQKICDAPREYNTKEVSSAKRFLKLWQPTGVQAWLTAVMVDTCCIFRYIEKEAQKPGIIIPDILKYRDTALPKLDIMQTEPYPGGQEELLTKKIAELHPENDEAVDNTPRRTHNTNVTTFRRGKQTIRQETRLNEEQTEIVTTIMNLTSAKRAIEFINIALPQLESSGISDKQAFIDAVLENFTEMLPDTHIPARDYGVRLYQMLRGSKQPVTKFLSGFCVLCPHSMTGERCVSTYNMLFSNLRMATSEKTLNDRLLIHWNGVPTSQFDPSPMVQEFLQKKQRRMNFPNLSSYAERDFVKKFFTSDC</sequence>
<comment type="caution">
    <text evidence="1">The sequence shown here is derived from an EMBL/GenBank/DDBJ whole genome shotgun (WGS) entry which is preliminary data.</text>
</comment>
<reference evidence="1" key="1">
    <citation type="submission" date="2020-04" db="EMBL/GenBank/DDBJ databases">
        <authorList>
            <person name="Alioto T."/>
            <person name="Alioto T."/>
            <person name="Gomez Garrido J."/>
        </authorList>
    </citation>
    <scope>NUCLEOTIDE SEQUENCE</scope>
    <source>
        <strain evidence="1">A484AB</strain>
    </source>
</reference>
<gene>
    <name evidence="1" type="ORF">PACLA_8A087913</name>
</gene>
<evidence type="ECO:0000313" key="2">
    <source>
        <dbReference type="Proteomes" id="UP001152795"/>
    </source>
</evidence>